<sequence>MSSGGRYMPYSPSPSNTATQNLSAFRSTAAALVEQDNYLAELLAERQKISPFMPVLPISFRLLNQEILRVTTLLGNASLLDQSGFEHASLLTSGGIFSNGGGADIHGWASAFQSEVRILTINITPLPSNFNSLQKQS</sequence>
<keyword evidence="3" id="KW-1185">Reference proteome</keyword>
<reference evidence="2 3" key="1">
    <citation type="submission" date="2020-10" db="EMBL/GenBank/DDBJ databases">
        <title>The Coptis chinensis genome and diversification of protoberbering-type alkaloids.</title>
        <authorList>
            <person name="Wang B."/>
            <person name="Shu S."/>
            <person name="Song C."/>
            <person name="Liu Y."/>
        </authorList>
    </citation>
    <scope>NUCLEOTIDE SEQUENCE [LARGE SCALE GENOMIC DNA]</scope>
    <source>
        <strain evidence="2">HL-2020</strain>
        <tissue evidence="2">Leaf</tissue>
    </source>
</reference>
<organism evidence="2 3">
    <name type="scientific">Coptis chinensis</name>
    <dbReference type="NCBI Taxonomy" id="261450"/>
    <lineage>
        <taxon>Eukaryota</taxon>
        <taxon>Viridiplantae</taxon>
        <taxon>Streptophyta</taxon>
        <taxon>Embryophyta</taxon>
        <taxon>Tracheophyta</taxon>
        <taxon>Spermatophyta</taxon>
        <taxon>Magnoliopsida</taxon>
        <taxon>Ranunculales</taxon>
        <taxon>Ranunculaceae</taxon>
        <taxon>Coptidoideae</taxon>
        <taxon>Coptis</taxon>
    </lineage>
</organism>
<feature type="domain" description="STAR protein homodimerisation region" evidence="1">
    <location>
        <begin position="35"/>
        <end position="76"/>
    </location>
</feature>
<evidence type="ECO:0000259" key="1">
    <source>
        <dbReference type="Pfam" id="PF16544"/>
    </source>
</evidence>
<name>A0A835GZ56_9MAGN</name>
<comment type="caution">
    <text evidence="2">The sequence shown here is derived from an EMBL/GenBank/DDBJ whole genome shotgun (WGS) entry which is preliminary data.</text>
</comment>
<accession>A0A835GZ56</accession>
<gene>
    <name evidence="2" type="ORF">IFM89_024236</name>
</gene>
<dbReference type="Gene3D" id="1.20.5.4010">
    <property type="match status" value="1"/>
</dbReference>
<dbReference type="Pfam" id="PF16544">
    <property type="entry name" value="STAR_dimer"/>
    <property type="match status" value="1"/>
</dbReference>
<dbReference type="Proteomes" id="UP000631114">
    <property type="component" value="Unassembled WGS sequence"/>
</dbReference>
<dbReference type="InterPro" id="IPR032377">
    <property type="entry name" value="STAR_dimer"/>
</dbReference>
<dbReference type="OrthoDB" id="1590997at2759"/>
<evidence type="ECO:0000313" key="3">
    <source>
        <dbReference type="Proteomes" id="UP000631114"/>
    </source>
</evidence>
<proteinExistence type="predicted"/>
<protein>
    <recommendedName>
        <fullName evidence="1">STAR protein homodimerisation region domain-containing protein</fullName>
    </recommendedName>
</protein>
<dbReference type="EMBL" id="JADFTS010000009">
    <property type="protein sequence ID" value="KAF9589474.1"/>
    <property type="molecule type" value="Genomic_DNA"/>
</dbReference>
<dbReference type="AlphaFoldDB" id="A0A835GZ56"/>
<evidence type="ECO:0000313" key="2">
    <source>
        <dbReference type="EMBL" id="KAF9589474.1"/>
    </source>
</evidence>